<evidence type="ECO:0000313" key="2">
    <source>
        <dbReference type="EMBL" id="DAE11887.1"/>
    </source>
</evidence>
<feature type="region of interest" description="Disordered" evidence="1">
    <location>
        <begin position="77"/>
        <end position="118"/>
    </location>
</feature>
<reference evidence="2" key="1">
    <citation type="journal article" date="2021" name="Proc. Natl. Acad. Sci. U.S.A.">
        <title>A Catalog of Tens of Thousands of Viruses from Human Metagenomes Reveals Hidden Associations with Chronic Diseases.</title>
        <authorList>
            <person name="Tisza M.J."/>
            <person name="Buck C.B."/>
        </authorList>
    </citation>
    <scope>NUCLEOTIDE SEQUENCE</scope>
    <source>
        <strain evidence="2">CtXSp1</strain>
    </source>
</reference>
<sequence>MGFLDDVGAKFSSAMGGLGELLGGDHSDVLDNLNGIWGELSDFAGGADSKIAEYAKMLEDKEKMVSDLKGKNYDLLMASPGSDPSDAADKMPGEDGAADYEGVTFDDLIDTSDKKEDE</sequence>
<dbReference type="EMBL" id="BK015539">
    <property type="protein sequence ID" value="DAE11887.1"/>
    <property type="molecule type" value="Genomic_DNA"/>
</dbReference>
<name>A0A8S5PXY0_9CAUD</name>
<proteinExistence type="predicted"/>
<organism evidence="2">
    <name type="scientific">Podoviridae sp. ctXSp1</name>
    <dbReference type="NCBI Taxonomy" id="2825256"/>
    <lineage>
        <taxon>Viruses</taxon>
        <taxon>Duplodnaviria</taxon>
        <taxon>Heunggongvirae</taxon>
        <taxon>Uroviricota</taxon>
        <taxon>Caudoviricetes</taxon>
    </lineage>
</organism>
<evidence type="ECO:0000256" key="1">
    <source>
        <dbReference type="SAM" id="MobiDB-lite"/>
    </source>
</evidence>
<accession>A0A8S5PXY0</accession>
<protein>
    <submittedName>
        <fullName evidence="2">Uncharacterized protein</fullName>
    </submittedName>
</protein>